<feature type="domain" description="Bet v I/Major latex protein" evidence="2">
    <location>
        <begin position="6"/>
        <end position="155"/>
    </location>
</feature>
<dbReference type="InterPro" id="IPR023393">
    <property type="entry name" value="START-like_dom_sf"/>
</dbReference>
<evidence type="ECO:0000256" key="1">
    <source>
        <dbReference type="ARBA" id="ARBA00038242"/>
    </source>
</evidence>
<gene>
    <name evidence="3" type="ORF">OLC1_LOCUS6853</name>
</gene>
<dbReference type="CDD" id="cd07816">
    <property type="entry name" value="Bet_v1-like"/>
    <property type="match status" value="1"/>
</dbReference>
<evidence type="ECO:0000259" key="2">
    <source>
        <dbReference type="SMART" id="SM01037"/>
    </source>
</evidence>
<dbReference type="EMBL" id="OX459119">
    <property type="protein sequence ID" value="CAI9096001.1"/>
    <property type="molecule type" value="Genomic_DNA"/>
</dbReference>
<comment type="similarity">
    <text evidence="1">Belongs to the MLP family.</text>
</comment>
<name>A0AAV1CKW3_OLDCO</name>
<proteinExistence type="inferred from homology"/>
<dbReference type="GO" id="GO:0006952">
    <property type="term" value="P:defense response"/>
    <property type="evidence" value="ECO:0007669"/>
    <property type="project" value="InterPro"/>
</dbReference>
<dbReference type="Gene3D" id="3.30.530.20">
    <property type="match status" value="1"/>
</dbReference>
<dbReference type="Proteomes" id="UP001161247">
    <property type="component" value="Chromosome 2"/>
</dbReference>
<evidence type="ECO:0000313" key="3">
    <source>
        <dbReference type="EMBL" id="CAI9096001.1"/>
    </source>
</evidence>
<organism evidence="3 4">
    <name type="scientific">Oldenlandia corymbosa var. corymbosa</name>
    <dbReference type="NCBI Taxonomy" id="529605"/>
    <lineage>
        <taxon>Eukaryota</taxon>
        <taxon>Viridiplantae</taxon>
        <taxon>Streptophyta</taxon>
        <taxon>Embryophyta</taxon>
        <taxon>Tracheophyta</taxon>
        <taxon>Spermatophyta</taxon>
        <taxon>Magnoliopsida</taxon>
        <taxon>eudicotyledons</taxon>
        <taxon>Gunneridae</taxon>
        <taxon>Pentapetalae</taxon>
        <taxon>asterids</taxon>
        <taxon>lamiids</taxon>
        <taxon>Gentianales</taxon>
        <taxon>Rubiaceae</taxon>
        <taxon>Rubioideae</taxon>
        <taxon>Spermacoceae</taxon>
        <taxon>Hedyotis-Oldenlandia complex</taxon>
        <taxon>Oldenlandia</taxon>
    </lineage>
</organism>
<accession>A0AAV1CKW3</accession>
<evidence type="ECO:0000313" key="4">
    <source>
        <dbReference type="Proteomes" id="UP001161247"/>
    </source>
</evidence>
<reference evidence="3" key="1">
    <citation type="submission" date="2023-03" db="EMBL/GenBank/DDBJ databases">
        <authorList>
            <person name="Julca I."/>
        </authorList>
    </citation>
    <scope>NUCLEOTIDE SEQUENCE</scope>
</reference>
<keyword evidence="4" id="KW-1185">Reference proteome</keyword>
<dbReference type="InterPro" id="IPR000916">
    <property type="entry name" value="Bet_v_I/MLP"/>
</dbReference>
<dbReference type="PANTHER" id="PTHR31338">
    <property type="entry name" value="POLYKETIDE CYCLASE/DEHYDRASE AND LIPID TRANSPORT SUPERFAMILY PROTEIN"/>
    <property type="match status" value="1"/>
</dbReference>
<dbReference type="AlphaFoldDB" id="A0AAV1CKW3"/>
<dbReference type="SUPFAM" id="SSF55961">
    <property type="entry name" value="Bet v1-like"/>
    <property type="match status" value="1"/>
</dbReference>
<dbReference type="InterPro" id="IPR052006">
    <property type="entry name" value="MLP-like"/>
</dbReference>
<dbReference type="SMART" id="SM01037">
    <property type="entry name" value="Bet_v_1"/>
    <property type="match status" value="1"/>
</dbReference>
<dbReference type="PANTHER" id="PTHR31338:SF16">
    <property type="entry name" value="POLYKETIDE CYCLASE_DEHYDRASE AND LIPID TRANSPORT SUPERFAMILY PROTEIN"/>
    <property type="match status" value="1"/>
</dbReference>
<protein>
    <submittedName>
        <fullName evidence="3">OLC1v1032061C1</fullName>
    </submittedName>
</protein>
<dbReference type="Pfam" id="PF00407">
    <property type="entry name" value="Bet_v_1"/>
    <property type="match status" value="1"/>
</dbReference>
<sequence length="155" mass="17544">MATSNNLVGKLEGELKLNSNPDEFFHSIGGKAHQLPDLINHKIPSIELHEGDWKTEGSIKNWTYVIDGKVEVYKERMKFDEETKTVTAEAIDGDCMKHYKNYVVTAKVVTNEDGSGAVKYSVDYEKLNENEPTPTKYLEWIGHMLKDLDASLVKP</sequence>